<evidence type="ECO:0000256" key="2">
    <source>
        <dbReference type="ARBA" id="ARBA00006683"/>
    </source>
</evidence>
<name>A0A368VML0_9BACL</name>
<dbReference type="RefSeq" id="WP_114382552.1">
    <property type="nucleotide sequence ID" value="NZ_QPJD01000015.1"/>
</dbReference>
<feature type="domain" description="Polysaccharide chain length determinant N-terminal" evidence="8">
    <location>
        <begin position="21"/>
        <end position="72"/>
    </location>
</feature>
<dbReference type="OrthoDB" id="2365115at2"/>
<feature type="transmembrane region" description="Helical" evidence="7">
    <location>
        <begin position="176"/>
        <end position="195"/>
    </location>
</feature>
<dbReference type="PANTHER" id="PTHR32309:SF13">
    <property type="entry name" value="FERRIC ENTEROBACTIN TRANSPORT PROTEIN FEPE"/>
    <property type="match status" value="1"/>
</dbReference>
<dbReference type="Pfam" id="PF02706">
    <property type="entry name" value="Wzz"/>
    <property type="match status" value="1"/>
</dbReference>
<protein>
    <submittedName>
        <fullName evidence="9">Capsular polysaccharide biosynthesis protein</fullName>
    </submittedName>
</protein>
<evidence type="ECO:0000256" key="6">
    <source>
        <dbReference type="ARBA" id="ARBA00023136"/>
    </source>
</evidence>
<keyword evidence="10" id="KW-1185">Reference proteome</keyword>
<comment type="subcellular location">
    <subcellularLocation>
        <location evidence="1">Cell membrane</location>
        <topology evidence="1">Multi-pass membrane protein</topology>
    </subcellularLocation>
</comment>
<keyword evidence="4 7" id="KW-0812">Transmembrane</keyword>
<proteinExistence type="inferred from homology"/>
<dbReference type="GO" id="GO:0005886">
    <property type="term" value="C:plasma membrane"/>
    <property type="evidence" value="ECO:0007669"/>
    <property type="project" value="UniProtKB-SubCell"/>
</dbReference>
<evidence type="ECO:0000256" key="1">
    <source>
        <dbReference type="ARBA" id="ARBA00004651"/>
    </source>
</evidence>
<keyword evidence="6 7" id="KW-0472">Membrane</keyword>
<feature type="transmembrane region" description="Helical" evidence="7">
    <location>
        <begin position="35"/>
        <end position="52"/>
    </location>
</feature>
<dbReference type="InterPro" id="IPR003856">
    <property type="entry name" value="LPS_length_determ_N"/>
</dbReference>
<dbReference type="InterPro" id="IPR050445">
    <property type="entry name" value="Bact_polysacc_biosynth/exp"/>
</dbReference>
<gene>
    <name evidence="9" type="ORF">DFP97_115174</name>
</gene>
<keyword evidence="5 7" id="KW-1133">Transmembrane helix</keyword>
<accession>A0A368VML0</accession>
<keyword evidence="3" id="KW-1003">Cell membrane</keyword>
<sequence>MDGKQSEENQAIRNENVKVKEINLKALYSILRKRLWMIILITICLTVIAGIYNSKPETPLYAASSRIIVAASPEVMGTARVMFREPIVLNKVSEKLGLNRSASDLRTQFRIDSVDGSLITVVGVVDTDAKLAAEIANTAVEVYKEVAAETLGVSNVRVLTEAEVNPFSINEKSNTILFIAFMVGLVLSVGLTFLLDSLDDTVKSEREVEELLGLTMLGQVSLMKRKDYARQSKKQKSIIVRGETIGS</sequence>
<organism evidence="9 10">
    <name type="scientific">Paenibacillus prosopidis</name>
    <dbReference type="NCBI Taxonomy" id="630520"/>
    <lineage>
        <taxon>Bacteria</taxon>
        <taxon>Bacillati</taxon>
        <taxon>Bacillota</taxon>
        <taxon>Bacilli</taxon>
        <taxon>Bacillales</taxon>
        <taxon>Paenibacillaceae</taxon>
        <taxon>Paenibacillus</taxon>
    </lineage>
</organism>
<evidence type="ECO:0000256" key="5">
    <source>
        <dbReference type="ARBA" id="ARBA00022989"/>
    </source>
</evidence>
<evidence type="ECO:0000313" key="10">
    <source>
        <dbReference type="Proteomes" id="UP000252415"/>
    </source>
</evidence>
<evidence type="ECO:0000256" key="4">
    <source>
        <dbReference type="ARBA" id="ARBA00022692"/>
    </source>
</evidence>
<dbReference type="PANTHER" id="PTHR32309">
    <property type="entry name" value="TYROSINE-PROTEIN KINASE"/>
    <property type="match status" value="1"/>
</dbReference>
<evidence type="ECO:0000256" key="7">
    <source>
        <dbReference type="SAM" id="Phobius"/>
    </source>
</evidence>
<evidence type="ECO:0000313" key="9">
    <source>
        <dbReference type="EMBL" id="RCW42740.1"/>
    </source>
</evidence>
<dbReference type="EMBL" id="QPJD01000015">
    <property type="protein sequence ID" value="RCW42740.1"/>
    <property type="molecule type" value="Genomic_DNA"/>
</dbReference>
<evidence type="ECO:0000259" key="8">
    <source>
        <dbReference type="Pfam" id="PF02706"/>
    </source>
</evidence>
<comment type="caution">
    <text evidence="9">The sequence shown here is derived from an EMBL/GenBank/DDBJ whole genome shotgun (WGS) entry which is preliminary data.</text>
</comment>
<comment type="similarity">
    <text evidence="2">Belongs to the CpsC/CapA family.</text>
</comment>
<evidence type="ECO:0000256" key="3">
    <source>
        <dbReference type="ARBA" id="ARBA00022475"/>
    </source>
</evidence>
<dbReference type="Proteomes" id="UP000252415">
    <property type="component" value="Unassembled WGS sequence"/>
</dbReference>
<dbReference type="AlphaFoldDB" id="A0A368VML0"/>
<dbReference type="GO" id="GO:0004713">
    <property type="term" value="F:protein tyrosine kinase activity"/>
    <property type="evidence" value="ECO:0007669"/>
    <property type="project" value="TreeGrafter"/>
</dbReference>
<reference evidence="9 10" key="1">
    <citation type="submission" date="2018-07" db="EMBL/GenBank/DDBJ databases">
        <title>Genomic Encyclopedia of Type Strains, Phase III (KMG-III): the genomes of soil and plant-associated and newly described type strains.</title>
        <authorList>
            <person name="Whitman W."/>
        </authorList>
    </citation>
    <scope>NUCLEOTIDE SEQUENCE [LARGE SCALE GENOMIC DNA]</scope>
    <source>
        <strain evidence="9 10">CECT 7506</strain>
    </source>
</reference>